<dbReference type="EMBL" id="JAKOGI010000280">
    <property type="protein sequence ID" value="KAJ8437793.1"/>
    <property type="molecule type" value="Genomic_DNA"/>
</dbReference>
<name>A0A9Q1K7I5_9CARY</name>
<dbReference type="PANTHER" id="PTHR33233:SF17">
    <property type="entry name" value="DUF4283 DOMAIN-CONTAINING PROTEIN"/>
    <property type="match status" value="1"/>
</dbReference>
<evidence type="ECO:0000256" key="1">
    <source>
        <dbReference type="SAM" id="MobiDB-lite"/>
    </source>
</evidence>
<dbReference type="PANTHER" id="PTHR33233">
    <property type="entry name" value="ENDONUCLEASE/EXONUCLEASE/PHOSPHATASE"/>
    <property type="match status" value="1"/>
</dbReference>
<gene>
    <name evidence="2" type="ORF">Cgig2_013712</name>
</gene>
<keyword evidence="3" id="KW-1185">Reference proteome</keyword>
<dbReference type="AlphaFoldDB" id="A0A9Q1K7I5"/>
<protein>
    <recommendedName>
        <fullName evidence="4">DUF4283 domain-containing protein</fullName>
    </recommendedName>
</protein>
<dbReference type="OrthoDB" id="425619at2759"/>
<dbReference type="Proteomes" id="UP001153076">
    <property type="component" value="Unassembled WGS sequence"/>
</dbReference>
<sequence length="211" mass="24050">MARGGKRGRPRTVTTPSSLALTINSPTTATPPQSKTIADQTTPSNATVTQQEPRTGTLSQVLPKTTYASMLDPEEGSELKYVPAQTINDNRFIQLQDKLEVEKNGLYYFDRKPFLVKGWNQEMDLHTEAIKSLPLWIQSPNLDIKYWDTESLSKIGSLIGIRMKTDQFTKNRTMLKSARMLIEVLMEGPFPEFIEFFNEFEVLVRQQVTFE</sequence>
<feature type="compositionally biased region" description="Basic residues" evidence="1">
    <location>
        <begin position="1"/>
        <end position="10"/>
    </location>
</feature>
<reference evidence="2" key="1">
    <citation type="submission" date="2022-04" db="EMBL/GenBank/DDBJ databases">
        <title>Carnegiea gigantea Genome sequencing and assembly v2.</title>
        <authorList>
            <person name="Copetti D."/>
            <person name="Sanderson M.J."/>
            <person name="Burquez A."/>
            <person name="Wojciechowski M.F."/>
        </authorList>
    </citation>
    <scope>NUCLEOTIDE SEQUENCE</scope>
    <source>
        <strain evidence="2">SGP5-SGP5p</strain>
        <tissue evidence="2">Aerial part</tissue>
    </source>
</reference>
<feature type="compositionally biased region" description="Polar residues" evidence="1">
    <location>
        <begin position="12"/>
        <end position="54"/>
    </location>
</feature>
<accession>A0A9Q1K7I5</accession>
<evidence type="ECO:0000313" key="2">
    <source>
        <dbReference type="EMBL" id="KAJ8437793.1"/>
    </source>
</evidence>
<organism evidence="2 3">
    <name type="scientific">Carnegiea gigantea</name>
    <dbReference type="NCBI Taxonomy" id="171969"/>
    <lineage>
        <taxon>Eukaryota</taxon>
        <taxon>Viridiplantae</taxon>
        <taxon>Streptophyta</taxon>
        <taxon>Embryophyta</taxon>
        <taxon>Tracheophyta</taxon>
        <taxon>Spermatophyta</taxon>
        <taxon>Magnoliopsida</taxon>
        <taxon>eudicotyledons</taxon>
        <taxon>Gunneridae</taxon>
        <taxon>Pentapetalae</taxon>
        <taxon>Caryophyllales</taxon>
        <taxon>Cactineae</taxon>
        <taxon>Cactaceae</taxon>
        <taxon>Cactoideae</taxon>
        <taxon>Echinocereeae</taxon>
        <taxon>Carnegiea</taxon>
    </lineage>
</organism>
<proteinExistence type="predicted"/>
<feature type="region of interest" description="Disordered" evidence="1">
    <location>
        <begin position="1"/>
        <end position="54"/>
    </location>
</feature>
<comment type="caution">
    <text evidence="2">The sequence shown here is derived from an EMBL/GenBank/DDBJ whole genome shotgun (WGS) entry which is preliminary data.</text>
</comment>
<evidence type="ECO:0008006" key="4">
    <source>
        <dbReference type="Google" id="ProtNLM"/>
    </source>
</evidence>
<evidence type="ECO:0000313" key="3">
    <source>
        <dbReference type="Proteomes" id="UP001153076"/>
    </source>
</evidence>